<dbReference type="Proteomes" id="UP000297900">
    <property type="component" value="Unassembled WGS sequence"/>
</dbReference>
<dbReference type="AlphaFoldDB" id="A0A4Y8LTS6"/>
<evidence type="ECO:0000256" key="6">
    <source>
        <dbReference type="ARBA" id="ARBA00022679"/>
    </source>
</evidence>
<dbReference type="GO" id="GO:0005524">
    <property type="term" value="F:ATP binding"/>
    <property type="evidence" value="ECO:0007669"/>
    <property type="project" value="UniProtKB-KW"/>
</dbReference>
<keyword evidence="11 14" id="KW-1133">Transmembrane helix</keyword>
<dbReference type="InterPro" id="IPR036890">
    <property type="entry name" value="HATPase_C_sf"/>
</dbReference>
<feature type="transmembrane region" description="Helical" evidence="14">
    <location>
        <begin position="7"/>
        <end position="25"/>
    </location>
</feature>
<sequence>MINHYKDFLLNVFFIFFPLVFYPYILKTKRRVFLHRLLKYLVLSVALITTMSFPVQVYGLVYDFRSIPLTISFLYGGPHVTILLYLTLILYRFVMGNPNNLLYLCSLLPSFFIISLFIKRYSYYNLKIKVAFAVLICTLIKLMTVSTYLALNHRLHVLFDNPLPLLQTYLLQGLIAGVYVYLLEYVNKYFIMQEEIIASEKIKIVSDIAASVAHEIRNPLTSVRGFIQLLGKDGLPAQTRGYYQKICLEELDRAQNIISDYLSLAKPDPEYIDRINLKEEVEYVSHILLTYANYNNVAINTILFEAAYVQGDRQKLRQALINIGKNAIEAMPNGGILKFSLEKVNDTALLTITDTGVGMTMEQIKRLGTPYYSTKEKGTGLGTMVSFGIIKKMQGNIEIISEPGVGTEYLITFTILSA</sequence>
<evidence type="ECO:0000256" key="10">
    <source>
        <dbReference type="ARBA" id="ARBA00022840"/>
    </source>
</evidence>
<feature type="transmembrane region" description="Helical" evidence="14">
    <location>
        <begin position="37"/>
        <end position="61"/>
    </location>
</feature>
<evidence type="ECO:0000256" key="2">
    <source>
        <dbReference type="ARBA" id="ARBA00004651"/>
    </source>
</evidence>
<gene>
    <name evidence="16" type="ORF">E2980_23205</name>
</gene>
<dbReference type="Pfam" id="PF00512">
    <property type="entry name" value="HisKA"/>
    <property type="match status" value="1"/>
</dbReference>
<dbReference type="OrthoDB" id="9815750at2"/>
<feature type="domain" description="Histidine kinase" evidence="15">
    <location>
        <begin position="211"/>
        <end position="417"/>
    </location>
</feature>
<dbReference type="Pfam" id="PF07694">
    <property type="entry name" value="5TM-5TMR_LYT"/>
    <property type="match status" value="1"/>
</dbReference>
<dbReference type="EC" id="2.7.13.3" evidence="3"/>
<keyword evidence="10" id="KW-0067">ATP-binding</keyword>
<evidence type="ECO:0000256" key="9">
    <source>
        <dbReference type="ARBA" id="ARBA00022777"/>
    </source>
</evidence>
<evidence type="ECO:0000256" key="4">
    <source>
        <dbReference type="ARBA" id="ARBA00022475"/>
    </source>
</evidence>
<dbReference type="CDD" id="cd00082">
    <property type="entry name" value="HisKA"/>
    <property type="match status" value="1"/>
</dbReference>
<dbReference type="PROSITE" id="PS50109">
    <property type="entry name" value="HIS_KIN"/>
    <property type="match status" value="1"/>
</dbReference>
<dbReference type="Pfam" id="PF02518">
    <property type="entry name" value="HATPase_c"/>
    <property type="match status" value="1"/>
</dbReference>
<keyword evidence="6" id="KW-0808">Transferase</keyword>
<keyword evidence="7 14" id="KW-0812">Transmembrane</keyword>
<evidence type="ECO:0000313" key="17">
    <source>
        <dbReference type="Proteomes" id="UP000297900"/>
    </source>
</evidence>
<comment type="caution">
    <text evidence="16">The sequence shown here is derived from an EMBL/GenBank/DDBJ whole genome shotgun (WGS) entry which is preliminary data.</text>
</comment>
<comment type="catalytic activity">
    <reaction evidence="1">
        <text>ATP + protein L-histidine = ADP + protein N-phospho-L-histidine.</text>
        <dbReference type="EC" id="2.7.13.3"/>
    </reaction>
</comment>
<keyword evidence="12" id="KW-0902">Two-component regulatory system</keyword>
<evidence type="ECO:0000259" key="15">
    <source>
        <dbReference type="PROSITE" id="PS50109"/>
    </source>
</evidence>
<dbReference type="SMART" id="SM00388">
    <property type="entry name" value="HisKA"/>
    <property type="match status" value="1"/>
</dbReference>
<dbReference type="SMART" id="SM00387">
    <property type="entry name" value="HATPase_c"/>
    <property type="match status" value="1"/>
</dbReference>
<dbReference type="InterPro" id="IPR003661">
    <property type="entry name" value="HisK_dim/P_dom"/>
</dbReference>
<dbReference type="RefSeq" id="WP_135154607.1">
    <property type="nucleotide sequence ID" value="NZ_SOMN01000060.1"/>
</dbReference>
<dbReference type="InterPro" id="IPR011620">
    <property type="entry name" value="Sig_transdc_His_kinase_LytS_TM"/>
</dbReference>
<proteinExistence type="predicted"/>
<evidence type="ECO:0000256" key="14">
    <source>
        <dbReference type="SAM" id="Phobius"/>
    </source>
</evidence>
<dbReference type="EMBL" id="SOMN01000060">
    <property type="protein sequence ID" value="TFE19472.1"/>
    <property type="molecule type" value="Genomic_DNA"/>
</dbReference>
<dbReference type="Gene3D" id="1.10.287.130">
    <property type="match status" value="1"/>
</dbReference>
<dbReference type="PANTHER" id="PTHR43065:SF46">
    <property type="entry name" value="C4-DICARBOXYLATE TRANSPORT SENSOR PROTEIN DCTB"/>
    <property type="match status" value="1"/>
</dbReference>
<dbReference type="InterPro" id="IPR003594">
    <property type="entry name" value="HATPase_dom"/>
</dbReference>
<dbReference type="GO" id="GO:0000155">
    <property type="term" value="F:phosphorelay sensor kinase activity"/>
    <property type="evidence" value="ECO:0007669"/>
    <property type="project" value="InterPro"/>
</dbReference>
<evidence type="ECO:0000256" key="1">
    <source>
        <dbReference type="ARBA" id="ARBA00000085"/>
    </source>
</evidence>
<dbReference type="SUPFAM" id="SSF55874">
    <property type="entry name" value="ATPase domain of HSP90 chaperone/DNA topoisomerase II/histidine kinase"/>
    <property type="match status" value="1"/>
</dbReference>
<evidence type="ECO:0000256" key="12">
    <source>
        <dbReference type="ARBA" id="ARBA00023012"/>
    </source>
</evidence>
<feature type="transmembrane region" description="Helical" evidence="14">
    <location>
        <begin position="100"/>
        <end position="118"/>
    </location>
</feature>
<dbReference type="PANTHER" id="PTHR43065">
    <property type="entry name" value="SENSOR HISTIDINE KINASE"/>
    <property type="match status" value="1"/>
</dbReference>
<protein>
    <recommendedName>
        <fullName evidence="3">histidine kinase</fullName>
        <ecNumber evidence="3">2.7.13.3</ecNumber>
    </recommendedName>
</protein>
<dbReference type="GO" id="GO:0071555">
    <property type="term" value="P:cell wall organization"/>
    <property type="evidence" value="ECO:0007669"/>
    <property type="project" value="InterPro"/>
</dbReference>
<feature type="transmembrane region" description="Helical" evidence="14">
    <location>
        <begin position="130"/>
        <end position="151"/>
    </location>
</feature>
<dbReference type="SUPFAM" id="SSF47384">
    <property type="entry name" value="Homodimeric domain of signal transducing histidine kinase"/>
    <property type="match status" value="1"/>
</dbReference>
<evidence type="ECO:0000256" key="7">
    <source>
        <dbReference type="ARBA" id="ARBA00022692"/>
    </source>
</evidence>
<evidence type="ECO:0000256" key="8">
    <source>
        <dbReference type="ARBA" id="ARBA00022741"/>
    </source>
</evidence>
<evidence type="ECO:0000256" key="11">
    <source>
        <dbReference type="ARBA" id="ARBA00022989"/>
    </source>
</evidence>
<dbReference type="GO" id="GO:0005886">
    <property type="term" value="C:plasma membrane"/>
    <property type="evidence" value="ECO:0007669"/>
    <property type="project" value="UniProtKB-SubCell"/>
</dbReference>
<keyword evidence="9" id="KW-0418">Kinase</keyword>
<evidence type="ECO:0000256" key="13">
    <source>
        <dbReference type="ARBA" id="ARBA00023136"/>
    </source>
</evidence>
<keyword evidence="8" id="KW-0547">Nucleotide-binding</keyword>
<dbReference type="InterPro" id="IPR004358">
    <property type="entry name" value="Sig_transdc_His_kin-like_C"/>
</dbReference>
<name>A0A4Y8LTS6_9BACL</name>
<evidence type="ECO:0000313" key="16">
    <source>
        <dbReference type="EMBL" id="TFE19472.1"/>
    </source>
</evidence>
<dbReference type="PRINTS" id="PR00344">
    <property type="entry name" value="BCTRLSENSOR"/>
</dbReference>
<keyword evidence="4" id="KW-1003">Cell membrane</keyword>
<accession>A0A4Y8LTS6</accession>
<reference evidence="16 17" key="1">
    <citation type="submission" date="2019-03" db="EMBL/GenBank/DDBJ databases">
        <title>Cohnella endophytica sp. nov., a novel endophytic bacterium isolated from bark of Sonneratia apetala.</title>
        <authorList>
            <person name="Tuo L."/>
        </authorList>
    </citation>
    <scope>NUCLEOTIDE SEQUENCE [LARGE SCALE GENOMIC DNA]</scope>
    <source>
        <strain evidence="16 17">CCTCC AB 208254</strain>
    </source>
</reference>
<feature type="transmembrane region" description="Helical" evidence="14">
    <location>
        <begin position="163"/>
        <end position="183"/>
    </location>
</feature>
<organism evidence="16 17">
    <name type="scientific">Cohnella luojiensis</name>
    <dbReference type="NCBI Taxonomy" id="652876"/>
    <lineage>
        <taxon>Bacteria</taxon>
        <taxon>Bacillati</taxon>
        <taxon>Bacillota</taxon>
        <taxon>Bacilli</taxon>
        <taxon>Bacillales</taxon>
        <taxon>Paenibacillaceae</taxon>
        <taxon>Cohnella</taxon>
    </lineage>
</organism>
<keyword evidence="5" id="KW-0597">Phosphoprotein</keyword>
<feature type="transmembrane region" description="Helical" evidence="14">
    <location>
        <begin position="73"/>
        <end position="94"/>
    </location>
</feature>
<evidence type="ECO:0000256" key="3">
    <source>
        <dbReference type="ARBA" id="ARBA00012438"/>
    </source>
</evidence>
<comment type="subcellular location">
    <subcellularLocation>
        <location evidence="2">Cell membrane</location>
        <topology evidence="2">Multi-pass membrane protein</topology>
    </subcellularLocation>
</comment>
<evidence type="ECO:0000256" key="5">
    <source>
        <dbReference type="ARBA" id="ARBA00022553"/>
    </source>
</evidence>
<dbReference type="InterPro" id="IPR005467">
    <property type="entry name" value="His_kinase_dom"/>
</dbReference>
<dbReference type="Gene3D" id="3.30.565.10">
    <property type="entry name" value="Histidine kinase-like ATPase, C-terminal domain"/>
    <property type="match status" value="1"/>
</dbReference>
<dbReference type="InterPro" id="IPR036097">
    <property type="entry name" value="HisK_dim/P_sf"/>
</dbReference>
<keyword evidence="17" id="KW-1185">Reference proteome</keyword>
<keyword evidence="13 14" id="KW-0472">Membrane</keyword>